<accession>A0A835IBA6</accession>
<dbReference type="AlphaFoldDB" id="A0A835IBA6"/>
<comment type="caution">
    <text evidence="1">The sequence shown here is derived from an EMBL/GenBank/DDBJ whole genome shotgun (WGS) entry which is preliminary data.</text>
</comment>
<dbReference type="EMBL" id="JADFTS010000003">
    <property type="protein sequence ID" value="KAF9614009.1"/>
    <property type="molecule type" value="Genomic_DNA"/>
</dbReference>
<dbReference type="Proteomes" id="UP000631114">
    <property type="component" value="Unassembled WGS sequence"/>
</dbReference>
<dbReference type="GO" id="GO:0043240">
    <property type="term" value="C:Fanconi anaemia nuclear complex"/>
    <property type="evidence" value="ECO:0007669"/>
    <property type="project" value="InterPro"/>
</dbReference>
<dbReference type="PANTHER" id="PTHR32094:SF5">
    <property type="entry name" value="FANCONI ANEMIA GROUP E PROTEIN"/>
    <property type="match status" value="1"/>
</dbReference>
<evidence type="ECO:0000313" key="1">
    <source>
        <dbReference type="EMBL" id="KAF9614009.1"/>
    </source>
</evidence>
<organism evidence="1 2">
    <name type="scientific">Coptis chinensis</name>
    <dbReference type="NCBI Taxonomy" id="261450"/>
    <lineage>
        <taxon>Eukaryota</taxon>
        <taxon>Viridiplantae</taxon>
        <taxon>Streptophyta</taxon>
        <taxon>Embryophyta</taxon>
        <taxon>Tracheophyta</taxon>
        <taxon>Spermatophyta</taxon>
        <taxon>Magnoliopsida</taxon>
        <taxon>Ranunculales</taxon>
        <taxon>Ranunculaceae</taxon>
        <taxon>Coptidoideae</taxon>
        <taxon>Coptis</taxon>
    </lineage>
</organism>
<evidence type="ECO:0000313" key="2">
    <source>
        <dbReference type="Proteomes" id="UP000631114"/>
    </source>
</evidence>
<dbReference type="InterPro" id="IPR039685">
    <property type="entry name" value="FANCE"/>
</dbReference>
<dbReference type="GO" id="GO:0036297">
    <property type="term" value="P:interstrand cross-link repair"/>
    <property type="evidence" value="ECO:0007669"/>
    <property type="project" value="InterPro"/>
</dbReference>
<gene>
    <name evidence="1" type="ORF">IFM89_014809</name>
</gene>
<evidence type="ECO:0008006" key="3">
    <source>
        <dbReference type="Google" id="ProtNLM"/>
    </source>
</evidence>
<reference evidence="1 2" key="1">
    <citation type="submission" date="2020-10" db="EMBL/GenBank/DDBJ databases">
        <title>The Coptis chinensis genome and diversification of protoberbering-type alkaloids.</title>
        <authorList>
            <person name="Wang B."/>
            <person name="Shu S."/>
            <person name="Song C."/>
            <person name="Liu Y."/>
        </authorList>
    </citation>
    <scope>NUCLEOTIDE SEQUENCE [LARGE SCALE GENOMIC DNA]</scope>
    <source>
        <strain evidence="1">HL-2020</strain>
        <tissue evidence="1">Leaf</tissue>
    </source>
</reference>
<dbReference type="Gene3D" id="1.25.40.480">
    <property type="match status" value="1"/>
</dbReference>
<dbReference type="PANTHER" id="PTHR32094">
    <property type="entry name" value="FANCONI ANEMIA GROUP E PROTEIN"/>
    <property type="match status" value="1"/>
</dbReference>
<keyword evidence="2" id="KW-1185">Reference proteome</keyword>
<proteinExistence type="predicted"/>
<name>A0A835IBA6_9MAGN</name>
<dbReference type="OrthoDB" id="2449818at2759"/>
<sequence>MEAWVPLFNIFLNSPTPESEASFWFQHPFNSSTTTTNTSTCLFLSLLSKPIDVAIINSSSTPTSTSLPAHHSKSVMWIQTLPNAVQMRILSFLRVERRRFCKKELCSLANNILKENQELDFWVKKAACNLLDVVSDSSYDWVSGMSLEDCDVDQVEEEFESLPSWLKSLNNAPSSVLPWLPIICDELRASKLSSSFVDEKVDENSLMEVEGEGKEMEDKSSSVYIENVPIDDEVQRKATCLKTEVVSFESTSKTIGLADEIRRLCFPDGKGGGGYPFVVLGLIEPWEADDETASILLSHLTSGEGEDILWQCQVLCAVILPKMLVLSGPASRVLMSATIEFCKLHQKASVDALLFPLLLCKDGINNPICEVVTRIIRECLHPPHVSSFCQKLVSKEHERRRLVYIPRHQWLMTDELVWTESLFTLFQNILNHNVYLTQDTVDRLVSVVQQLDYEYSKSLKFGNFLLSLVTKCEAQLRSHKLLLTESIERTNTFMTKSILSKLCSL</sequence>
<protein>
    <recommendedName>
        <fullName evidence="3">Fanconi Anaemia group E protein C-terminal domain-containing protein</fullName>
    </recommendedName>
</protein>